<evidence type="ECO:0000256" key="1">
    <source>
        <dbReference type="SAM" id="SignalP"/>
    </source>
</evidence>
<name>A0A2M4DI38_ANODA</name>
<feature type="signal peptide" evidence="1">
    <location>
        <begin position="1"/>
        <end position="21"/>
    </location>
</feature>
<sequence>MQSSMWLECMLVIVSIPSTSGGEWPGGWLAARCRSSSTNCKSKGHLISESDVTIRSRCRGEGDETCFSTSTVELGI</sequence>
<keyword evidence="1" id="KW-0732">Signal</keyword>
<dbReference type="EMBL" id="GGFL01013054">
    <property type="protein sequence ID" value="MBW77232.1"/>
    <property type="molecule type" value="Transcribed_RNA"/>
</dbReference>
<protein>
    <submittedName>
        <fullName evidence="2">Putative secreted protein</fullName>
    </submittedName>
</protein>
<dbReference type="AlphaFoldDB" id="A0A2M4DI38"/>
<feature type="chain" id="PRO_5014979906" evidence="1">
    <location>
        <begin position="22"/>
        <end position="76"/>
    </location>
</feature>
<evidence type="ECO:0000313" key="2">
    <source>
        <dbReference type="EMBL" id="MBW77232.1"/>
    </source>
</evidence>
<reference evidence="2" key="1">
    <citation type="submission" date="2018-01" db="EMBL/GenBank/DDBJ databases">
        <title>An insight into the sialome of Amazonian anophelines.</title>
        <authorList>
            <person name="Ribeiro J.M."/>
            <person name="Scarpassa V."/>
            <person name="Calvo E."/>
        </authorList>
    </citation>
    <scope>NUCLEOTIDE SEQUENCE</scope>
</reference>
<proteinExistence type="predicted"/>
<organism evidence="2">
    <name type="scientific">Anopheles darlingi</name>
    <name type="common">Mosquito</name>
    <dbReference type="NCBI Taxonomy" id="43151"/>
    <lineage>
        <taxon>Eukaryota</taxon>
        <taxon>Metazoa</taxon>
        <taxon>Ecdysozoa</taxon>
        <taxon>Arthropoda</taxon>
        <taxon>Hexapoda</taxon>
        <taxon>Insecta</taxon>
        <taxon>Pterygota</taxon>
        <taxon>Neoptera</taxon>
        <taxon>Endopterygota</taxon>
        <taxon>Diptera</taxon>
        <taxon>Nematocera</taxon>
        <taxon>Culicoidea</taxon>
        <taxon>Culicidae</taxon>
        <taxon>Anophelinae</taxon>
        <taxon>Anopheles</taxon>
    </lineage>
</organism>
<accession>A0A2M4DI38</accession>